<dbReference type="SUPFAM" id="SSF53383">
    <property type="entry name" value="PLP-dependent transferases"/>
    <property type="match status" value="1"/>
</dbReference>
<dbReference type="Pfam" id="PF00266">
    <property type="entry name" value="Aminotran_5"/>
    <property type="match status" value="1"/>
</dbReference>
<keyword evidence="7" id="KW-0808">Transferase</keyword>
<comment type="catalytic activity">
    <reaction evidence="4">
        <text>(sulfur carrier)-H + L-cysteine = (sulfur carrier)-SH + L-alanine</text>
        <dbReference type="Rhea" id="RHEA:43892"/>
        <dbReference type="Rhea" id="RHEA-COMP:14737"/>
        <dbReference type="Rhea" id="RHEA-COMP:14739"/>
        <dbReference type="ChEBI" id="CHEBI:29917"/>
        <dbReference type="ChEBI" id="CHEBI:35235"/>
        <dbReference type="ChEBI" id="CHEBI:57972"/>
        <dbReference type="ChEBI" id="CHEBI:64428"/>
        <dbReference type="EC" id="2.8.1.7"/>
    </reaction>
</comment>
<dbReference type="InterPro" id="IPR015424">
    <property type="entry name" value="PyrdxlP-dep_Trfase"/>
</dbReference>
<evidence type="ECO:0000256" key="2">
    <source>
        <dbReference type="ARBA" id="ARBA00010447"/>
    </source>
</evidence>
<dbReference type="EMBL" id="JAJGAK010000001">
    <property type="protein sequence ID" value="MCC8362244.1"/>
    <property type="molecule type" value="Genomic_DNA"/>
</dbReference>
<protein>
    <submittedName>
        <fullName evidence="7">Aminotransferase class V-fold PLP-dependent enzyme</fullName>
    </submittedName>
</protein>
<dbReference type="GO" id="GO:0008483">
    <property type="term" value="F:transaminase activity"/>
    <property type="evidence" value="ECO:0007669"/>
    <property type="project" value="UniProtKB-KW"/>
</dbReference>
<proteinExistence type="inferred from homology"/>
<comment type="cofactor">
    <cofactor evidence="1 5">
        <name>pyridoxal 5'-phosphate</name>
        <dbReference type="ChEBI" id="CHEBI:597326"/>
    </cofactor>
</comment>
<evidence type="ECO:0000259" key="6">
    <source>
        <dbReference type="Pfam" id="PF00266"/>
    </source>
</evidence>
<evidence type="ECO:0000256" key="3">
    <source>
        <dbReference type="ARBA" id="ARBA00022898"/>
    </source>
</evidence>
<dbReference type="RefSeq" id="WP_230525862.1">
    <property type="nucleotide sequence ID" value="NZ_JAJGAK010000001.1"/>
</dbReference>
<evidence type="ECO:0000256" key="1">
    <source>
        <dbReference type="ARBA" id="ARBA00001933"/>
    </source>
</evidence>
<keyword evidence="8" id="KW-1185">Reference proteome</keyword>
<dbReference type="InterPro" id="IPR015422">
    <property type="entry name" value="PyrdxlP-dep_Trfase_small"/>
</dbReference>
<dbReference type="InterPro" id="IPR000192">
    <property type="entry name" value="Aminotrans_V_dom"/>
</dbReference>
<dbReference type="Gene3D" id="3.90.1150.10">
    <property type="entry name" value="Aspartate Aminotransferase, domain 1"/>
    <property type="match status" value="1"/>
</dbReference>
<feature type="domain" description="Aminotransferase class V" evidence="6">
    <location>
        <begin position="106"/>
        <end position="403"/>
    </location>
</feature>
<evidence type="ECO:0000256" key="4">
    <source>
        <dbReference type="ARBA" id="ARBA00050776"/>
    </source>
</evidence>
<dbReference type="PANTHER" id="PTHR43586:SF8">
    <property type="entry name" value="CYSTEINE DESULFURASE 1, CHLOROPLASTIC"/>
    <property type="match status" value="1"/>
</dbReference>
<dbReference type="Gene3D" id="3.40.640.10">
    <property type="entry name" value="Type I PLP-dependent aspartate aminotransferase-like (Major domain)"/>
    <property type="match status" value="1"/>
</dbReference>
<sequence>MDINRRRLLIAPVALGGAVAAGGLLGALAAETRPLPDLSTWEAIRAQFELDPGLAHFASFFIASHPAPVRDAIETWRRAMDHNPFHVIEHGMFEGDDANVPLKVQTAIGQYVGGRAEDIALIRSTTEGLSLVYHGLPLKAGDEILLTTHDHYSHHESARLSAERSGAGVRRVKLYDDASTASVDSLVSNWLAGIGPKTRVAGITWVHSSTGIRLPVREMARALKAKHPDVLIVLDGVHGIGAVDETIATTGIDYLAAGTHKWMFAPRGTGVVWSSGDGWARLRPLVPNFTEWESYNAWAEERPINGPTTASRMAPGGFHAFEHQWAMGAAFEMHQAMGRARVAGRIRELNDRIKQQLSGNPKIKVHTPRSGDLSAGIVAFEIDGMKPEDVVKRLGEQKIVASTSPYAVSYARLAGSLVNTPEEVDRATRAVLQLAG</sequence>
<dbReference type="InterPro" id="IPR015421">
    <property type="entry name" value="PyrdxlP-dep_Trfase_major"/>
</dbReference>
<gene>
    <name evidence="7" type="ORF">LK996_04045</name>
</gene>
<evidence type="ECO:0000313" key="8">
    <source>
        <dbReference type="Proteomes" id="UP001165293"/>
    </source>
</evidence>
<keyword evidence="7" id="KW-0032">Aminotransferase</keyword>
<evidence type="ECO:0000313" key="7">
    <source>
        <dbReference type="EMBL" id="MCC8362244.1"/>
    </source>
</evidence>
<comment type="similarity">
    <text evidence="2">Belongs to the class-V pyridoxal-phosphate-dependent aminotransferase family. Csd subfamily.</text>
</comment>
<evidence type="ECO:0000256" key="5">
    <source>
        <dbReference type="RuleBase" id="RU004504"/>
    </source>
</evidence>
<reference evidence="7" key="1">
    <citation type="submission" date="2021-10" db="EMBL/GenBank/DDBJ databases">
        <authorList>
            <person name="Lyu M."/>
            <person name="Wang X."/>
            <person name="Meng X."/>
            <person name="Xu K."/>
        </authorList>
    </citation>
    <scope>NUCLEOTIDE SEQUENCE</scope>
    <source>
        <strain evidence="7">A6</strain>
    </source>
</reference>
<organism evidence="7 8">
    <name type="scientific">Noviluteimonas lactosilytica</name>
    <dbReference type="NCBI Taxonomy" id="2888523"/>
    <lineage>
        <taxon>Bacteria</taxon>
        <taxon>Pseudomonadati</taxon>
        <taxon>Pseudomonadota</taxon>
        <taxon>Gammaproteobacteria</taxon>
        <taxon>Lysobacterales</taxon>
        <taxon>Lysobacteraceae</taxon>
        <taxon>Noviluteimonas</taxon>
    </lineage>
</organism>
<dbReference type="PROSITE" id="PS00595">
    <property type="entry name" value="AA_TRANSFER_CLASS_5"/>
    <property type="match status" value="1"/>
</dbReference>
<name>A0ABS8JFA6_9GAMM</name>
<dbReference type="InterPro" id="IPR006311">
    <property type="entry name" value="TAT_signal"/>
</dbReference>
<dbReference type="InterPro" id="IPR020578">
    <property type="entry name" value="Aminotrans_V_PyrdxlP_BS"/>
</dbReference>
<keyword evidence="3" id="KW-0663">Pyridoxal phosphate</keyword>
<dbReference type="PANTHER" id="PTHR43586">
    <property type="entry name" value="CYSTEINE DESULFURASE"/>
    <property type="match status" value="1"/>
</dbReference>
<dbReference type="PROSITE" id="PS51318">
    <property type="entry name" value="TAT"/>
    <property type="match status" value="1"/>
</dbReference>
<comment type="caution">
    <text evidence="7">The sequence shown here is derived from an EMBL/GenBank/DDBJ whole genome shotgun (WGS) entry which is preliminary data.</text>
</comment>
<dbReference type="Proteomes" id="UP001165293">
    <property type="component" value="Unassembled WGS sequence"/>
</dbReference>
<accession>A0ABS8JFA6</accession>